<dbReference type="InterPro" id="IPR011048">
    <property type="entry name" value="Haem_d1_sf"/>
</dbReference>
<evidence type="ECO:0000313" key="3">
    <source>
        <dbReference type="EMBL" id="KFH42592.1"/>
    </source>
</evidence>
<name>A0A086SZR0_HAPC1</name>
<protein>
    <recommendedName>
        <fullName evidence="5">6-phosphogluconolactonase-like protein</fullName>
    </recommendedName>
</protein>
<gene>
    <name evidence="3" type="ORF">ACRE_066810</name>
</gene>
<dbReference type="PANTHER" id="PTHR30344:SF1">
    <property type="entry name" value="6-PHOSPHOGLUCONOLACTONASE"/>
    <property type="match status" value="1"/>
</dbReference>
<dbReference type="Gene3D" id="2.130.10.10">
    <property type="entry name" value="YVTN repeat-like/Quinoprotein amine dehydrogenase"/>
    <property type="match status" value="1"/>
</dbReference>
<evidence type="ECO:0000256" key="1">
    <source>
        <dbReference type="ARBA" id="ARBA00005564"/>
    </source>
</evidence>
<organism evidence="3 4">
    <name type="scientific">Hapsidospora chrysogenum (strain ATCC 11550 / CBS 779.69 / DSM 880 / IAM 14645 / JCM 23072 / IMI 49137)</name>
    <name type="common">Acremonium chrysogenum</name>
    <dbReference type="NCBI Taxonomy" id="857340"/>
    <lineage>
        <taxon>Eukaryota</taxon>
        <taxon>Fungi</taxon>
        <taxon>Dikarya</taxon>
        <taxon>Ascomycota</taxon>
        <taxon>Pezizomycotina</taxon>
        <taxon>Sordariomycetes</taxon>
        <taxon>Hypocreomycetidae</taxon>
        <taxon>Hypocreales</taxon>
        <taxon>Bionectriaceae</taxon>
        <taxon>Hapsidospora</taxon>
    </lineage>
</organism>
<comment type="caution">
    <text evidence="3">The sequence shown here is derived from an EMBL/GenBank/DDBJ whole genome shotgun (WGS) entry which is preliminary data.</text>
</comment>
<dbReference type="InterPro" id="IPR015943">
    <property type="entry name" value="WD40/YVTN_repeat-like_dom_sf"/>
</dbReference>
<accession>A0A086SZR0</accession>
<dbReference type="PANTHER" id="PTHR30344">
    <property type="entry name" value="6-PHOSPHOGLUCONOLACTONASE-RELATED"/>
    <property type="match status" value="1"/>
</dbReference>
<comment type="similarity">
    <text evidence="1">Belongs to the cycloisomerase 2 family.</text>
</comment>
<dbReference type="OrthoDB" id="9972196at2759"/>
<dbReference type="AlphaFoldDB" id="A0A086SZR0"/>
<dbReference type="InterPro" id="IPR019405">
    <property type="entry name" value="Lactonase_7-beta_prop"/>
</dbReference>
<dbReference type="GO" id="GO:0017057">
    <property type="term" value="F:6-phosphogluconolactonase activity"/>
    <property type="evidence" value="ECO:0007669"/>
    <property type="project" value="TreeGrafter"/>
</dbReference>
<evidence type="ECO:0000256" key="2">
    <source>
        <dbReference type="SAM" id="MobiDB-lite"/>
    </source>
</evidence>
<dbReference type="SUPFAM" id="SSF51004">
    <property type="entry name" value="C-terminal (heme d1) domain of cytochrome cd1-nitrite reductase"/>
    <property type="match status" value="1"/>
</dbReference>
<feature type="region of interest" description="Disordered" evidence="2">
    <location>
        <begin position="150"/>
        <end position="170"/>
    </location>
</feature>
<reference evidence="4" key="1">
    <citation type="journal article" date="2014" name="Genome Announc.">
        <title>Genome sequence and annotation of Acremonium chrysogenum, producer of the beta-lactam antibiotic cephalosporin C.</title>
        <authorList>
            <person name="Terfehr D."/>
            <person name="Dahlmann T.A."/>
            <person name="Specht T."/>
            <person name="Zadra I."/>
            <person name="Kuernsteiner H."/>
            <person name="Kueck U."/>
        </authorList>
    </citation>
    <scope>NUCLEOTIDE SEQUENCE [LARGE SCALE GENOMIC DNA]</scope>
    <source>
        <strain evidence="4">ATCC 11550 / CBS 779.69 / DSM 880 / IAM 14645 / JCM 23072 / IMI 49137</strain>
    </source>
</reference>
<dbReference type="HOGENOM" id="CLU_038716_0_1_1"/>
<dbReference type="InterPro" id="IPR050282">
    <property type="entry name" value="Cycloisomerase_2"/>
</dbReference>
<evidence type="ECO:0000313" key="4">
    <source>
        <dbReference type="Proteomes" id="UP000029964"/>
    </source>
</evidence>
<dbReference type="EMBL" id="JPKY01000090">
    <property type="protein sequence ID" value="KFH42592.1"/>
    <property type="molecule type" value="Genomic_DNA"/>
</dbReference>
<keyword evidence="4" id="KW-1185">Reference proteome</keyword>
<dbReference type="Pfam" id="PF10282">
    <property type="entry name" value="Lactonase"/>
    <property type="match status" value="1"/>
</dbReference>
<sequence length="380" mass="39943">MKIPVKPMAVGAATLRSRAPCPNNTTGGSQVLMATTGQIHIADFDGSSFTTTMNATVTGAPTWVEFVQPNKLYAVNENGDDLRLFNLDLSGPELSEPVATATGSSGVVHLEFNKDKTRLVGSGYGAGTVDVWNIENDQFTLIKTIESTGELGPVDPNQAAPHPHQSVNDPSGRYFVVNDLGTDEILVIDSADDAWELRTPTKTAAGCGPRHGVFYPSGADVTEATHYMIICEISNDVVVYSVSYEDAGLTLTETQTISSFVGTKPQGAAGGEIALSDDNTVLYVSNRLTGGDSDNITRFQVAQDGSLTALDETPTGGLLPRMFSLGTGHLFVGNQNGPDAAVAFALSEDGSLSQEAVASLPLADFGGAEFFGPAYIKQLN</sequence>
<dbReference type="Proteomes" id="UP000029964">
    <property type="component" value="Unassembled WGS sequence"/>
</dbReference>
<proteinExistence type="inferred from homology"/>
<evidence type="ECO:0008006" key="5">
    <source>
        <dbReference type="Google" id="ProtNLM"/>
    </source>
</evidence>
<dbReference type="STRING" id="857340.A0A086SZR0"/>